<proteinExistence type="predicted"/>
<evidence type="ECO:0000256" key="4">
    <source>
        <dbReference type="ARBA" id="ARBA00023163"/>
    </source>
</evidence>
<keyword evidence="3 5" id="KW-0238">DNA-binding</keyword>
<name>A0A3L8P708_9ACTN</name>
<keyword evidence="2" id="KW-0805">Transcription regulation</keyword>
<dbReference type="Gene3D" id="1.10.357.10">
    <property type="entry name" value="Tetracycline Repressor, domain 2"/>
    <property type="match status" value="1"/>
</dbReference>
<evidence type="ECO:0000313" key="9">
    <source>
        <dbReference type="Proteomes" id="UP000281708"/>
    </source>
</evidence>
<evidence type="ECO:0000313" key="8">
    <source>
        <dbReference type="EMBL" id="RLV51041.1"/>
    </source>
</evidence>
<comment type="caution">
    <text evidence="8">The sequence shown here is derived from an EMBL/GenBank/DDBJ whole genome shotgun (WGS) entry which is preliminary data.</text>
</comment>
<dbReference type="PROSITE" id="PS50977">
    <property type="entry name" value="HTH_TETR_2"/>
    <property type="match status" value="1"/>
</dbReference>
<dbReference type="Pfam" id="PF02909">
    <property type="entry name" value="TetR_C_1"/>
    <property type="match status" value="1"/>
</dbReference>
<dbReference type="InterPro" id="IPR036271">
    <property type="entry name" value="Tet_transcr_reg_TetR-rel_C_sf"/>
</dbReference>
<evidence type="ECO:0000256" key="1">
    <source>
        <dbReference type="ARBA" id="ARBA00022491"/>
    </source>
</evidence>
<keyword evidence="1" id="KW-0678">Repressor</keyword>
<dbReference type="OrthoDB" id="329481at2"/>
<dbReference type="PANTHER" id="PTHR30055">
    <property type="entry name" value="HTH-TYPE TRANSCRIPTIONAL REGULATOR RUTR"/>
    <property type="match status" value="1"/>
</dbReference>
<gene>
    <name evidence="8" type="ORF">D9V37_03730</name>
</gene>
<evidence type="ECO:0000256" key="6">
    <source>
        <dbReference type="SAM" id="MobiDB-lite"/>
    </source>
</evidence>
<feature type="domain" description="HTH tetR-type" evidence="7">
    <location>
        <begin position="2"/>
        <end position="62"/>
    </location>
</feature>
<dbReference type="SUPFAM" id="SSF46689">
    <property type="entry name" value="Homeodomain-like"/>
    <property type="match status" value="1"/>
</dbReference>
<feature type="DNA-binding region" description="H-T-H motif" evidence="5">
    <location>
        <begin position="25"/>
        <end position="44"/>
    </location>
</feature>
<dbReference type="InterPro" id="IPR009057">
    <property type="entry name" value="Homeodomain-like_sf"/>
</dbReference>
<accession>A0A3L8P708</accession>
<dbReference type="RefSeq" id="WP_121804721.1">
    <property type="nucleotide sequence ID" value="NZ_RDBE01000001.1"/>
</dbReference>
<dbReference type="PRINTS" id="PR00455">
    <property type="entry name" value="HTHTETR"/>
</dbReference>
<reference evidence="8 9" key="1">
    <citation type="submission" date="2018-10" db="EMBL/GenBank/DDBJ databases">
        <title>Marmoricola sp. 4Q3S-7 whole genome shotgun sequence.</title>
        <authorList>
            <person name="Li F."/>
        </authorList>
    </citation>
    <scope>NUCLEOTIDE SEQUENCE [LARGE SCALE GENOMIC DNA]</scope>
    <source>
        <strain evidence="8 9">4Q3S-7</strain>
    </source>
</reference>
<dbReference type="SUPFAM" id="SSF48498">
    <property type="entry name" value="Tetracyclin repressor-like, C-terminal domain"/>
    <property type="match status" value="1"/>
</dbReference>
<protein>
    <submittedName>
        <fullName evidence="8">TetR family transcriptional regulator</fullName>
    </submittedName>
</protein>
<dbReference type="EMBL" id="RDBE01000001">
    <property type="protein sequence ID" value="RLV51041.1"/>
    <property type="molecule type" value="Genomic_DNA"/>
</dbReference>
<evidence type="ECO:0000256" key="5">
    <source>
        <dbReference type="PROSITE-ProRule" id="PRU00335"/>
    </source>
</evidence>
<keyword evidence="9" id="KW-1185">Reference proteome</keyword>
<dbReference type="GO" id="GO:0046677">
    <property type="term" value="P:response to antibiotic"/>
    <property type="evidence" value="ECO:0007669"/>
    <property type="project" value="InterPro"/>
</dbReference>
<organism evidence="8 9">
    <name type="scientific">Nocardioides mangrovicus</name>
    <dbReference type="NCBI Taxonomy" id="2478913"/>
    <lineage>
        <taxon>Bacteria</taxon>
        <taxon>Bacillati</taxon>
        <taxon>Actinomycetota</taxon>
        <taxon>Actinomycetes</taxon>
        <taxon>Propionibacteriales</taxon>
        <taxon>Nocardioidaceae</taxon>
        <taxon>Nocardioides</taxon>
    </lineage>
</organism>
<evidence type="ECO:0000259" key="7">
    <source>
        <dbReference type="PROSITE" id="PS50977"/>
    </source>
</evidence>
<dbReference type="PANTHER" id="PTHR30055:SF151">
    <property type="entry name" value="TRANSCRIPTIONAL REGULATORY PROTEIN"/>
    <property type="match status" value="1"/>
</dbReference>
<evidence type="ECO:0000256" key="2">
    <source>
        <dbReference type="ARBA" id="ARBA00023015"/>
    </source>
</evidence>
<dbReference type="Pfam" id="PF00440">
    <property type="entry name" value="TetR_N"/>
    <property type="match status" value="1"/>
</dbReference>
<keyword evidence="4" id="KW-0804">Transcription</keyword>
<sequence length="230" mass="24663">MPFTRADVVRAALEQLDDGGIDSVTVRAVAQRLGVKAPALYWHVRNKQELLDEMGTEVQRRIVAASLAAAEADDDLLALLGSHARATRTEYLAHRDGARTFSGTRLTDPGVIRDQEPGLRALVERGHRLESVITGFQIVNAFVVGFVIEEQERAQSAPERYDLGARDQAVGEEHPLALAAGRVGFGDADAQFAEQLEVVLAGVGSVLLSAPRPASTARRHRDAGSRGGPG</sequence>
<dbReference type="InterPro" id="IPR003012">
    <property type="entry name" value="Tet_transcr_reg_TetR"/>
</dbReference>
<dbReference type="GO" id="GO:0045892">
    <property type="term" value="P:negative regulation of DNA-templated transcription"/>
    <property type="evidence" value="ECO:0007669"/>
    <property type="project" value="InterPro"/>
</dbReference>
<dbReference type="GO" id="GO:0003700">
    <property type="term" value="F:DNA-binding transcription factor activity"/>
    <property type="evidence" value="ECO:0007669"/>
    <property type="project" value="TreeGrafter"/>
</dbReference>
<dbReference type="Gene3D" id="1.10.10.60">
    <property type="entry name" value="Homeodomain-like"/>
    <property type="match status" value="1"/>
</dbReference>
<feature type="region of interest" description="Disordered" evidence="6">
    <location>
        <begin position="211"/>
        <end position="230"/>
    </location>
</feature>
<dbReference type="GO" id="GO:0000976">
    <property type="term" value="F:transcription cis-regulatory region binding"/>
    <property type="evidence" value="ECO:0007669"/>
    <property type="project" value="TreeGrafter"/>
</dbReference>
<evidence type="ECO:0000256" key="3">
    <source>
        <dbReference type="ARBA" id="ARBA00023125"/>
    </source>
</evidence>
<dbReference type="InterPro" id="IPR050109">
    <property type="entry name" value="HTH-type_TetR-like_transc_reg"/>
</dbReference>
<dbReference type="InterPro" id="IPR001647">
    <property type="entry name" value="HTH_TetR"/>
</dbReference>
<dbReference type="InterPro" id="IPR004111">
    <property type="entry name" value="Repressor_TetR_C"/>
</dbReference>
<dbReference type="Proteomes" id="UP000281708">
    <property type="component" value="Unassembled WGS sequence"/>
</dbReference>
<dbReference type="AlphaFoldDB" id="A0A3L8P708"/>
<dbReference type="PRINTS" id="PR00400">
    <property type="entry name" value="TETREPRESSOR"/>
</dbReference>